<dbReference type="PIRSF" id="PIRSF006004">
    <property type="entry name" value="CHP00048"/>
    <property type="match status" value="1"/>
</dbReference>
<dbReference type="InterPro" id="IPR040072">
    <property type="entry name" value="Methyltransferase_A"/>
</dbReference>
<evidence type="ECO:0000256" key="8">
    <source>
        <dbReference type="ARBA" id="ARBA00022723"/>
    </source>
</evidence>
<evidence type="ECO:0000313" key="14">
    <source>
        <dbReference type="Proteomes" id="UP001515480"/>
    </source>
</evidence>
<dbReference type="Proteomes" id="UP001515480">
    <property type="component" value="Unassembled WGS sequence"/>
</dbReference>
<dbReference type="InterPro" id="IPR013785">
    <property type="entry name" value="Aldolase_TIM"/>
</dbReference>
<evidence type="ECO:0000256" key="4">
    <source>
        <dbReference type="ARBA" id="ARBA00022490"/>
    </source>
</evidence>
<feature type="signal peptide" evidence="11">
    <location>
        <begin position="1"/>
        <end position="15"/>
    </location>
</feature>
<dbReference type="PANTHER" id="PTHR30544">
    <property type="entry name" value="23S RRNA METHYLTRANSFERASE"/>
    <property type="match status" value="1"/>
</dbReference>
<keyword evidence="5" id="KW-0489">Methyltransferase</keyword>
<dbReference type="InterPro" id="IPR058240">
    <property type="entry name" value="rSAM_sf"/>
</dbReference>
<comment type="caution">
    <text evidence="13">The sequence shown here is derived from an EMBL/GenBank/DDBJ whole genome shotgun (WGS) entry which is preliminary data.</text>
</comment>
<protein>
    <recommendedName>
        <fullName evidence="12">Radical SAM core domain-containing protein</fullName>
    </recommendedName>
</protein>
<evidence type="ECO:0000256" key="7">
    <source>
        <dbReference type="ARBA" id="ARBA00022691"/>
    </source>
</evidence>
<dbReference type="Gene3D" id="3.20.20.70">
    <property type="entry name" value="Aldolase class I"/>
    <property type="match status" value="1"/>
</dbReference>
<keyword evidence="4" id="KW-0963">Cytoplasm</keyword>
<dbReference type="PROSITE" id="PS51918">
    <property type="entry name" value="RADICAL_SAM"/>
    <property type="match status" value="1"/>
</dbReference>
<dbReference type="GO" id="GO:0070475">
    <property type="term" value="P:rRNA base methylation"/>
    <property type="evidence" value="ECO:0007669"/>
    <property type="project" value="TreeGrafter"/>
</dbReference>
<gene>
    <name evidence="13" type="ORF">AB1Y20_013103</name>
</gene>
<keyword evidence="10" id="KW-0411">Iron-sulfur</keyword>
<evidence type="ECO:0000313" key="13">
    <source>
        <dbReference type="EMBL" id="KAL1500446.1"/>
    </source>
</evidence>
<dbReference type="AlphaFoldDB" id="A0AB34IMN6"/>
<keyword evidence="8" id="KW-0479">Metal-binding</keyword>
<keyword evidence="7" id="KW-0949">S-adenosyl-L-methionine</keyword>
<dbReference type="GO" id="GO:0005737">
    <property type="term" value="C:cytoplasm"/>
    <property type="evidence" value="ECO:0007669"/>
    <property type="project" value="UniProtKB-SubCell"/>
</dbReference>
<dbReference type="GO" id="GO:0030488">
    <property type="term" value="P:tRNA methylation"/>
    <property type="evidence" value="ECO:0007669"/>
    <property type="project" value="TreeGrafter"/>
</dbReference>
<evidence type="ECO:0000259" key="12">
    <source>
        <dbReference type="PROSITE" id="PS51918"/>
    </source>
</evidence>
<name>A0AB34IMN6_PRYPA</name>
<keyword evidence="6" id="KW-0808">Transferase</keyword>
<evidence type="ECO:0000256" key="9">
    <source>
        <dbReference type="ARBA" id="ARBA00023004"/>
    </source>
</evidence>
<reference evidence="13 14" key="1">
    <citation type="journal article" date="2024" name="Science">
        <title>Giant polyketide synthase enzymes in the biosynthesis of giant marine polyether toxins.</title>
        <authorList>
            <person name="Fallon T.R."/>
            <person name="Shende V.V."/>
            <person name="Wierzbicki I.H."/>
            <person name="Pendleton A.L."/>
            <person name="Watervoot N.F."/>
            <person name="Auber R.P."/>
            <person name="Gonzalez D.J."/>
            <person name="Wisecaver J.H."/>
            <person name="Moore B.S."/>
        </authorList>
    </citation>
    <scope>NUCLEOTIDE SEQUENCE [LARGE SCALE GENOMIC DNA]</scope>
    <source>
        <strain evidence="13 14">12B1</strain>
    </source>
</reference>
<dbReference type="SFLD" id="SFLDF00275">
    <property type="entry name" value="adenosine_C2_methyltransferase"/>
    <property type="match status" value="1"/>
</dbReference>
<proteinExistence type="predicted"/>
<comment type="subcellular location">
    <subcellularLocation>
        <location evidence="2">Cytoplasm</location>
    </subcellularLocation>
</comment>
<feature type="chain" id="PRO_5044346548" description="Radical SAM core domain-containing protein" evidence="11">
    <location>
        <begin position="16"/>
        <end position="364"/>
    </location>
</feature>
<comment type="cofactor">
    <cofactor evidence="1">
        <name>[4Fe-4S] cluster</name>
        <dbReference type="ChEBI" id="CHEBI:49883"/>
    </cofactor>
</comment>
<sequence length="364" mass="38745">MSLLLLAATPLSTSGAPRLLSMGPEGAARLLGGTGRAKLVWDLLRAGEDPFGAAGAAALPPKTHRALLAGLSASRPTVAAEHAAPCGTRKLLFALEAGDHVEAVVIPHGAGGFSTLCVSSQVGCRQACSFCATGTMGLRRSLTAEEINLQVFEALRMIRERGMPPLRNVVFMGMGEPLDNAPAVQSSLQMLTHPFGFRLAKQHICVSTVGPSAEHIRQMTHMPARLAWSLHAADDELRKLLVPTTSSSMLELRDAFIEVLTARRDRGLMVELTLIRGVNDGETHAAQLCELLDPLPGKTRVNLIPYNVNAGLGAAGTLFQPSPTDAVRAFQRRVIEEGLICTVRTTRGDQEAAACGQLVTARMR</sequence>
<evidence type="ECO:0000256" key="6">
    <source>
        <dbReference type="ARBA" id="ARBA00022679"/>
    </source>
</evidence>
<dbReference type="SFLD" id="SFLDG01062">
    <property type="entry name" value="methyltransferase_(Class_A)"/>
    <property type="match status" value="1"/>
</dbReference>
<dbReference type="InterPro" id="IPR007197">
    <property type="entry name" value="rSAM"/>
</dbReference>
<evidence type="ECO:0000256" key="10">
    <source>
        <dbReference type="ARBA" id="ARBA00023014"/>
    </source>
</evidence>
<keyword evidence="14" id="KW-1185">Reference proteome</keyword>
<evidence type="ECO:0000256" key="5">
    <source>
        <dbReference type="ARBA" id="ARBA00022603"/>
    </source>
</evidence>
<feature type="domain" description="Radical SAM core" evidence="12">
    <location>
        <begin position="110"/>
        <end position="344"/>
    </location>
</feature>
<dbReference type="CDD" id="cd01335">
    <property type="entry name" value="Radical_SAM"/>
    <property type="match status" value="1"/>
</dbReference>
<dbReference type="SUPFAM" id="SSF102114">
    <property type="entry name" value="Radical SAM enzymes"/>
    <property type="match status" value="1"/>
</dbReference>
<keyword evidence="9" id="KW-0408">Iron</keyword>
<dbReference type="EMBL" id="JBGBPQ010000023">
    <property type="protein sequence ID" value="KAL1500446.1"/>
    <property type="molecule type" value="Genomic_DNA"/>
</dbReference>
<dbReference type="Pfam" id="PF04055">
    <property type="entry name" value="Radical_SAM"/>
    <property type="match status" value="1"/>
</dbReference>
<keyword evidence="3" id="KW-0004">4Fe-4S</keyword>
<evidence type="ECO:0000256" key="11">
    <source>
        <dbReference type="SAM" id="SignalP"/>
    </source>
</evidence>
<dbReference type="GO" id="GO:0046872">
    <property type="term" value="F:metal ion binding"/>
    <property type="evidence" value="ECO:0007669"/>
    <property type="project" value="UniProtKB-KW"/>
</dbReference>
<evidence type="ECO:0000256" key="1">
    <source>
        <dbReference type="ARBA" id="ARBA00001966"/>
    </source>
</evidence>
<dbReference type="GO" id="GO:0051539">
    <property type="term" value="F:4 iron, 4 sulfur cluster binding"/>
    <property type="evidence" value="ECO:0007669"/>
    <property type="project" value="UniProtKB-KW"/>
</dbReference>
<dbReference type="GO" id="GO:0008173">
    <property type="term" value="F:RNA methyltransferase activity"/>
    <property type="evidence" value="ECO:0007669"/>
    <property type="project" value="InterPro"/>
</dbReference>
<dbReference type="InterPro" id="IPR004383">
    <property type="entry name" value="rRNA_lsu_MTrfase_RlmN/Cfr"/>
</dbReference>
<keyword evidence="11" id="KW-0732">Signal</keyword>
<dbReference type="PANTHER" id="PTHR30544:SF5">
    <property type="entry name" value="RADICAL SAM CORE DOMAIN-CONTAINING PROTEIN"/>
    <property type="match status" value="1"/>
</dbReference>
<evidence type="ECO:0000256" key="2">
    <source>
        <dbReference type="ARBA" id="ARBA00004496"/>
    </source>
</evidence>
<dbReference type="SFLD" id="SFLDS00029">
    <property type="entry name" value="Radical_SAM"/>
    <property type="match status" value="1"/>
</dbReference>
<evidence type="ECO:0000256" key="3">
    <source>
        <dbReference type="ARBA" id="ARBA00022485"/>
    </source>
</evidence>
<organism evidence="13 14">
    <name type="scientific">Prymnesium parvum</name>
    <name type="common">Toxic golden alga</name>
    <dbReference type="NCBI Taxonomy" id="97485"/>
    <lineage>
        <taxon>Eukaryota</taxon>
        <taxon>Haptista</taxon>
        <taxon>Haptophyta</taxon>
        <taxon>Prymnesiophyceae</taxon>
        <taxon>Prymnesiales</taxon>
        <taxon>Prymnesiaceae</taxon>
        <taxon>Prymnesium</taxon>
    </lineage>
</organism>
<accession>A0AB34IMN6</accession>